<evidence type="ECO:0000313" key="2">
    <source>
        <dbReference type="EMBL" id="OGF82325.1"/>
    </source>
</evidence>
<protein>
    <recommendedName>
        <fullName evidence="4">TVP38/TMEM64 family membrane protein</fullName>
    </recommendedName>
</protein>
<feature type="transmembrane region" description="Helical" evidence="1">
    <location>
        <begin position="119"/>
        <end position="140"/>
    </location>
</feature>
<organism evidence="2 3">
    <name type="scientific">Candidatus Giovannonibacteria bacterium RIFCSPLOWO2_01_FULL_46_13</name>
    <dbReference type="NCBI Taxonomy" id="1798352"/>
    <lineage>
        <taxon>Bacteria</taxon>
        <taxon>Candidatus Giovannoniibacteriota</taxon>
    </lineage>
</organism>
<accession>A0A1F5X326</accession>
<evidence type="ECO:0000256" key="1">
    <source>
        <dbReference type="SAM" id="Phobius"/>
    </source>
</evidence>
<keyword evidence="1" id="KW-0472">Membrane</keyword>
<evidence type="ECO:0000313" key="3">
    <source>
        <dbReference type="Proteomes" id="UP000178684"/>
    </source>
</evidence>
<sequence length="184" mass="20011">MAKKKLPNPLGRDIGTVIISVFVAIFIVESGIMHEILQSTESHIIGSFIAGIFFTSVFTTALSIVVLGEIAAGNSIFITALFGAAGALVGDLIIFRFVRDRLSEDLMEFIKKGHPKLRALFYSRAYRRFLPFLGALVIASPFPDELGLVMLGAAHVKTKYFVMISFGFNFLGILAIGLIAKAIL</sequence>
<name>A0A1F5X326_9BACT</name>
<dbReference type="EMBL" id="MFIE01000023">
    <property type="protein sequence ID" value="OGF82325.1"/>
    <property type="molecule type" value="Genomic_DNA"/>
</dbReference>
<feature type="transmembrane region" description="Helical" evidence="1">
    <location>
        <begin position="44"/>
        <end position="70"/>
    </location>
</feature>
<proteinExistence type="predicted"/>
<comment type="caution">
    <text evidence="2">The sequence shown here is derived from an EMBL/GenBank/DDBJ whole genome shotgun (WGS) entry which is preliminary data.</text>
</comment>
<feature type="transmembrane region" description="Helical" evidence="1">
    <location>
        <begin position="14"/>
        <end position="32"/>
    </location>
</feature>
<gene>
    <name evidence="2" type="ORF">A3B18_03245</name>
</gene>
<dbReference type="Proteomes" id="UP000178684">
    <property type="component" value="Unassembled WGS sequence"/>
</dbReference>
<keyword evidence="1" id="KW-1133">Transmembrane helix</keyword>
<feature type="transmembrane region" description="Helical" evidence="1">
    <location>
        <begin position="76"/>
        <end position="98"/>
    </location>
</feature>
<reference evidence="2 3" key="1">
    <citation type="journal article" date="2016" name="Nat. Commun.">
        <title>Thousands of microbial genomes shed light on interconnected biogeochemical processes in an aquifer system.</title>
        <authorList>
            <person name="Anantharaman K."/>
            <person name="Brown C.T."/>
            <person name="Hug L.A."/>
            <person name="Sharon I."/>
            <person name="Castelle C.J."/>
            <person name="Probst A.J."/>
            <person name="Thomas B.C."/>
            <person name="Singh A."/>
            <person name="Wilkins M.J."/>
            <person name="Karaoz U."/>
            <person name="Brodie E.L."/>
            <person name="Williams K.H."/>
            <person name="Hubbard S.S."/>
            <person name="Banfield J.F."/>
        </authorList>
    </citation>
    <scope>NUCLEOTIDE SEQUENCE [LARGE SCALE GENOMIC DNA]</scope>
</reference>
<evidence type="ECO:0008006" key="4">
    <source>
        <dbReference type="Google" id="ProtNLM"/>
    </source>
</evidence>
<feature type="transmembrane region" description="Helical" evidence="1">
    <location>
        <begin position="160"/>
        <end position="180"/>
    </location>
</feature>
<keyword evidence="1" id="KW-0812">Transmembrane</keyword>
<dbReference type="AlphaFoldDB" id="A0A1F5X326"/>